<dbReference type="AlphaFoldDB" id="A0A6A4SFC6"/>
<feature type="compositionally biased region" description="Basic and acidic residues" evidence="1">
    <location>
        <begin position="600"/>
        <end position="611"/>
    </location>
</feature>
<feature type="compositionally biased region" description="Low complexity" evidence="1">
    <location>
        <begin position="179"/>
        <end position="192"/>
    </location>
</feature>
<sequence length="611" mass="68496">MTAEQWNLLKSGKPDDTTKMQLADLLLKLISSLLTDVLKALKRARRPVSLDSVRSRLGDSLRQSFAPGSSRQSESLDRLTDLIVEEVTETVNSDLSSACTSSASYEEPELSHFTKPNKLEKMIRCTCRVLKTFSAKILFKPQPPRQRGQTTRPQTHGTEVQVIQWKTTLSDSVSSTDISEGSTTSEVSSEGSSQKSTIFQEIIDKEVTELIEPLLDGVSDSDYSMLQSEISLEIKVAADEIAPLIFDEYIANLFSADPSPKLHRQWFRGVGKKVTNLCAKTFATATILKTLRHLQKKFQKETKVQDGPAIRSLMAGIDSLLLKGEKQKGANDSYASLRFEKLSRAKVLELTWVFADLLYMHATAARNPVMTPDTVTKVSVPRSDRDMYEDIKRTALYFLSLMSWWVNNQVACFTDRVTQALMNSESLSTPDASKLNVMKTPKEQAEQRKMLVNVLVDDLVTNIYQKLKVECTGCNTARIAHHLFEETWAKVKDIDVVFHPRIFRNFDKAVFEDLCNRWCCPESLLVSISLGEPEVAQCIASYIRSHLSNQTSANPSLVSSAAASFFLKPGKIKEEPMPALLVITEFPSGNNKTKQRRTDKKGVRGDMMEVE</sequence>
<proteinExistence type="predicted"/>
<evidence type="ECO:0000256" key="1">
    <source>
        <dbReference type="SAM" id="MobiDB-lite"/>
    </source>
</evidence>
<comment type="caution">
    <text evidence="2">The sequence shown here is derived from an EMBL/GenBank/DDBJ whole genome shotgun (WGS) entry which is preliminary data.</text>
</comment>
<feature type="region of interest" description="Disordered" evidence="1">
    <location>
        <begin position="590"/>
        <end position="611"/>
    </location>
</feature>
<reference evidence="2 3" key="1">
    <citation type="submission" date="2019-06" db="EMBL/GenBank/DDBJ databases">
        <title>Draft genomes of female and male turbot (Scophthalmus maximus).</title>
        <authorList>
            <person name="Xu H."/>
            <person name="Xu X.-W."/>
            <person name="Shao C."/>
            <person name="Chen S."/>
        </authorList>
    </citation>
    <scope>NUCLEOTIDE SEQUENCE [LARGE SCALE GENOMIC DNA]</scope>
    <source>
        <strain evidence="2">Ysfricsl-2016a</strain>
        <tissue evidence="2">Blood</tissue>
    </source>
</reference>
<accession>A0A6A4SFC6</accession>
<evidence type="ECO:0000313" key="3">
    <source>
        <dbReference type="Proteomes" id="UP000438429"/>
    </source>
</evidence>
<evidence type="ECO:0000313" key="2">
    <source>
        <dbReference type="EMBL" id="KAF0029604.1"/>
    </source>
</evidence>
<dbReference type="EMBL" id="VEVO01000016">
    <property type="protein sequence ID" value="KAF0029604.1"/>
    <property type="molecule type" value="Genomic_DNA"/>
</dbReference>
<feature type="region of interest" description="Disordered" evidence="1">
    <location>
        <begin position="173"/>
        <end position="192"/>
    </location>
</feature>
<organism evidence="2 3">
    <name type="scientific">Scophthalmus maximus</name>
    <name type="common">Turbot</name>
    <name type="synonym">Psetta maxima</name>
    <dbReference type="NCBI Taxonomy" id="52904"/>
    <lineage>
        <taxon>Eukaryota</taxon>
        <taxon>Metazoa</taxon>
        <taxon>Chordata</taxon>
        <taxon>Craniata</taxon>
        <taxon>Vertebrata</taxon>
        <taxon>Euteleostomi</taxon>
        <taxon>Actinopterygii</taxon>
        <taxon>Neopterygii</taxon>
        <taxon>Teleostei</taxon>
        <taxon>Neoteleostei</taxon>
        <taxon>Acanthomorphata</taxon>
        <taxon>Carangaria</taxon>
        <taxon>Pleuronectiformes</taxon>
        <taxon>Pleuronectoidei</taxon>
        <taxon>Scophthalmidae</taxon>
        <taxon>Scophthalmus</taxon>
    </lineage>
</organism>
<gene>
    <name evidence="2" type="ORF">F2P81_018709</name>
</gene>
<name>A0A6A4SFC6_SCOMX</name>
<dbReference type="Proteomes" id="UP000438429">
    <property type="component" value="Unassembled WGS sequence"/>
</dbReference>
<protein>
    <submittedName>
        <fullName evidence="2">Uncharacterized protein</fullName>
    </submittedName>
</protein>